<dbReference type="Proteomes" id="UP000184041">
    <property type="component" value="Unassembled WGS sequence"/>
</dbReference>
<dbReference type="PANTHER" id="PTHR11092:SF0">
    <property type="entry name" value="EPIMERASE FAMILY PROTEIN SDR39U1"/>
    <property type="match status" value="1"/>
</dbReference>
<dbReference type="STRING" id="1194090.SAMN05443144_10225"/>
<evidence type="ECO:0000256" key="1">
    <source>
        <dbReference type="ARBA" id="ARBA00009353"/>
    </source>
</evidence>
<evidence type="ECO:0000313" key="5">
    <source>
        <dbReference type="Proteomes" id="UP000184041"/>
    </source>
</evidence>
<dbReference type="Pfam" id="PF01370">
    <property type="entry name" value="Epimerase"/>
    <property type="match status" value="1"/>
</dbReference>
<gene>
    <name evidence="4" type="ORF">SAMN05443144_10225</name>
</gene>
<accession>A0A1M4UG21</accession>
<reference evidence="4 5" key="1">
    <citation type="submission" date="2016-11" db="EMBL/GenBank/DDBJ databases">
        <authorList>
            <person name="Jaros S."/>
            <person name="Januszkiewicz K."/>
            <person name="Wedrychowicz H."/>
        </authorList>
    </citation>
    <scope>NUCLEOTIDE SEQUENCE [LARGE SCALE GENOMIC DNA]</scope>
    <source>
        <strain evidence="4 5">DSM 21986</strain>
    </source>
</reference>
<feature type="domain" description="DUF1731" evidence="3">
    <location>
        <begin position="262"/>
        <end position="308"/>
    </location>
</feature>
<evidence type="ECO:0000313" key="4">
    <source>
        <dbReference type="EMBL" id="SHE55679.1"/>
    </source>
</evidence>
<organism evidence="4 5">
    <name type="scientific">Fodinibius roseus</name>
    <dbReference type="NCBI Taxonomy" id="1194090"/>
    <lineage>
        <taxon>Bacteria</taxon>
        <taxon>Pseudomonadati</taxon>
        <taxon>Balneolota</taxon>
        <taxon>Balneolia</taxon>
        <taxon>Balneolales</taxon>
        <taxon>Balneolaceae</taxon>
        <taxon>Fodinibius</taxon>
    </lineage>
</organism>
<protein>
    <recommendedName>
        <fullName evidence="6">TIGR01777 family protein</fullName>
    </recommendedName>
</protein>
<name>A0A1M4UG21_9BACT</name>
<proteinExistence type="inferred from homology"/>
<dbReference type="InterPro" id="IPR013549">
    <property type="entry name" value="DUF1731"/>
</dbReference>
<dbReference type="SUPFAM" id="SSF51735">
    <property type="entry name" value="NAD(P)-binding Rossmann-fold domains"/>
    <property type="match status" value="1"/>
</dbReference>
<dbReference type="InterPro" id="IPR001509">
    <property type="entry name" value="Epimerase_deHydtase"/>
</dbReference>
<dbReference type="Gene3D" id="3.40.50.720">
    <property type="entry name" value="NAD(P)-binding Rossmann-like Domain"/>
    <property type="match status" value="1"/>
</dbReference>
<dbReference type="PANTHER" id="PTHR11092">
    <property type="entry name" value="SUGAR NUCLEOTIDE EPIMERASE RELATED"/>
    <property type="match status" value="1"/>
</dbReference>
<dbReference type="Pfam" id="PF08338">
    <property type="entry name" value="DUF1731"/>
    <property type="match status" value="1"/>
</dbReference>
<dbReference type="InterPro" id="IPR036291">
    <property type="entry name" value="NAD(P)-bd_dom_sf"/>
</dbReference>
<comment type="similarity">
    <text evidence="1">Belongs to the NAD(P)-dependent epimerase/dehydratase family. SDR39U1 subfamily.</text>
</comment>
<dbReference type="AlphaFoldDB" id="A0A1M4UG21"/>
<dbReference type="InterPro" id="IPR010099">
    <property type="entry name" value="SDR39U1"/>
</dbReference>
<dbReference type="NCBIfam" id="TIGR01777">
    <property type="entry name" value="yfcH"/>
    <property type="match status" value="1"/>
</dbReference>
<evidence type="ECO:0000259" key="3">
    <source>
        <dbReference type="Pfam" id="PF08338"/>
    </source>
</evidence>
<dbReference type="EMBL" id="FQUS01000002">
    <property type="protein sequence ID" value="SHE55679.1"/>
    <property type="molecule type" value="Genomic_DNA"/>
</dbReference>
<feature type="domain" description="NAD-dependent epimerase/dehydratase" evidence="2">
    <location>
        <begin position="14"/>
        <end position="228"/>
    </location>
</feature>
<keyword evidence="5" id="KW-1185">Reference proteome</keyword>
<dbReference type="CDD" id="cd05242">
    <property type="entry name" value="SDR_a8"/>
    <property type="match status" value="1"/>
</dbReference>
<sequence>MVEQHNIENNFMKIFISGGTGFIGSYLRIMLLQEGHLLTVVTRRPEAYESETARNQQFVSWEDDLAAEMEQADAVINLAGSSIFGQRWNKEVKERIYSSRIESTRQLVQAIRAAESPPEVMVSASGANYYEAKGDQVLDESAEAGENFLARVCVDWEKEARKVTEAGVRLTISRIGVVLQEDGGALDQMLTPFKLFVGGPIGSGDQYFPWIHMHDLCRGLLFAIREKSMEGPFNLNAPNPVTMRTFADELGDQLNRPSLFRVPEFALQIAIGEAATLITESLRMQPKKLQQHGFEFQYNYLTEALSDIL</sequence>
<evidence type="ECO:0000259" key="2">
    <source>
        <dbReference type="Pfam" id="PF01370"/>
    </source>
</evidence>
<evidence type="ECO:0008006" key="6">
    <source>
        <dbReference type="Google" id="ProtNLM"/>
    </source>
</evidence>